<evidence type="ECO:0000256" key="4">
    <source>
        <dbReference type="ARBA" id="ARBA00022741"/>
    </source>
</evidence>
<dbReference type="InterPro" id="IPR006204">
    <property type="entry name" value="GHMP_kinase_N_dom"/>
</dbReference>
<dbReference type="Proteomes" id="UP001171751">
    <property type="component" value="Unassembled WGS sequence"/>
</dbReference>
<dbReference type="InterPro" id="IPR013750">
    <property type="entry name" value="GHMP_kinase_C_dom"/>
</dbReference>
<dbReference type="InterPro" id="IPR035102">
    <property type="entry name" value="Phosphomevalonate_kinase"/>
</dbReference>
<keyword evidence="4" id="KW-0547">Nucleotide-binding</keyword>
<dbReference type="InterPro" id="IPR036554">
    <property type="entry name" value="GHMP_kinase_C_sf"/>
</dbReference>
<evidence type="ECO:0000256" key="2">
    <source>
        <dbReference type="ARBA" id="ARBA00012958"/>
    </source>
</evidence>
<dbReference type="PRINTS" id="PR00959">
    <property type="entry name" value="MEVGALKINASE"/>
</dbReference>
<dbReference type="Pfam" id="PF08544">
    <property type="entry name" value="GHMP_kinases_C"/>
    <property type="match status" value="1"/>
</dbReference>
<dbReference type="PANTHER" id="PTHR31814:SF2">
    <property type="entry name" value="PHOSPHOMEVALONATE KINASE"/>
    <property type="match status" value="1"/>
</dbReference>
<evidence type="ECO:0000256" key="1">
    <source>
        <dbReference type="ARBA" id="ARBA00005017"/>
    </source>
</evidence>
<dbReference type="Gene3D" id="3.30.70.890">
    <property type="entry name" value="GHMP kinase, C-terminal domain"/>
    <property type="match status" value="1"/>
</dbReference>
<comment type="pathway">
    <text evidence="1">Isoprenoid biosynthesis; isopentenyl diphosphate biosynthesis via mevalonate pathway; isopentenyl diphosphate from (R)-mevalonate: step 2/3.</text>
</comment>
<dbReference type="EMBL" id="JAUNQW010000005">
    <property type="protein sequence ID" value="MDO5457095.1"/>
    <property type="molecule type" value="Genomic_DNA"/>
</dbReference>
<dbReference type="NCBIfam" id="TIGR01220">
    <property type="entry name" value="Pmev_kin_Gr_pos"/>
    <property type="match status" value="1"/>
</dbReference>
<accession>A0AA43ZRH3</accession>
<keyword evidence="3 9" id="KW-0808">Transferase</keyword>
<dbReference type="SUPFAM" id="SSF55060">
    <property type="entry name" value="GHMP Kinase, C-terminal domain"/>
    <property type="match status" value="1"/>
</dbReference>
<evidence type="ECO:0000313" key="10">
    <source>
        <dbReference type="Proteomes" id="UP001171751"/>
    </source>
</evidence>
<dbReference type="GO" id="GO:0005524">
    <property type="term" value="F:ATP binding"/>
    <property type="evidence" value="ECO:0007669"/>
    <property type="project" value="UniProtKB-KW"/>
</dbReference>
<evidence type="ECO:0000259" key="8">
    <source>
        <dbReference type="Pfam" id="PF08544"/>
    </source>
</evidence>
<feature type="domain" description="GHMP kinase C-terminal" evidence="8">
    <location>
        <begin position="264"/>
        <end position="328"/>
    </location>
</feature>
<dbReference type="GO" id="GO:0004631">
    <property type="term" value="F:phosphomevalonate kinase activity"/>
    <property type="evidence" value="ECO:0007669"/>
    <property type="project" value="UniProtKB-EC"/>
</dbReference>
<gene>
    <name evidence="9" type="ORF">Q4F26_01990</name>
</gene>
<sequence length="357" mass="40109">MASYVKVPGKLYLAGEYAVTYPYHSALVFAVDRFLTVKITPSDQEKGTFQSTSYQDKPLDWYRQKGIFTFNNDKDYLKLIESAVLTTEEYLAELGKSLTYYHIGIESQLDSQSGQKYGLGSSGAVTVGLVQALLDYYQADSDKETIFKLSVLSQLKIGKEGSFGDIAASTYTGCIHYTCFDKKAIKEKLFAGNLLTLVKEEWPGFHIRTIELEDYLQIGVGWTGSPASTDELIEKMHQENTSEFVMEDFLRKNEENNKELIYHLENGPFEGIGKNIQTSRQLLKELGQARQISIETPLLTRFIEITEKHRAFAKTSGAGGGDCGVALFDCTLCKQLVEKEWLANGIEPLDLTIYNNH</sequence>
<protein>
    <recommendedName>
        <fullName evidence="2">phosphomevalonate kinase</fullName>
        <ecNumber evidence="2">2.7.4.2</ecNumber>
    </recommendedName>
</protein>
<reference evidence="9" key="1">
    <citation type="submission" date="2023-07" db="EMBL/GenBank/DDBJ databases">
        <title>Between Cages and Wild: Unraveling the Impact of Captivity on Animal Microbiomes and Antimicrobial Resistance.</title>
        <authorList>
            <person name="Schmartz G.P."/>
            <person name="Rehner J."/>
            <person name="Schuff M.J."/>
            <person name="Becker S.L."/>
            <person name="Kravczyk M."/>
            <person name="Gurevich A."/>
            <person name="Francke R."/>
            <person name="Mueller R."/>
            <person name="Keller V."/>
            <person name="Keller A."/>
        </authorList>
    </citation>
    <scope>NUCLEOTIDE SEQUENCE</scope>
    <source>
        <strain evidence="9">S39M_St_73</strain>
    </source>
</reference>
<comment type="caution">
    <text evidence="9">The sequence shown here is derived from an EMBL/GenBank/DDBJ whole genome shotgun (WGS) entry which is preliminary data.</text>
</comment>
<dbReference type="SUPFAM" id="SSF54211">
    <property type="entry name" value="Ribosomal protein S5 domain 2-like"/>
    <property type="match status" value="1"/>
</dbReference>
<dbReference type="EC" id="2.7.4.2" evidence="2"/>
<evidence type="ECO:0000313" key="9">
    <source>
        <dbReference type="EMBL" id="MDO5457095.1"/>
    </source>
</evidence>
<evidence type="ECO:0000256" key="6">
    <source>
        <dbReference type="ARBA" id="ARBA00022840"/>
    </source>
</evidence>
<evidence type="ECO:0000256" key="5">
    <source>
        <dbReference type="ARBA" id="ARBA00022777"/>
    </source>
</evidence>
<dbReference type="InterPro" id="IPR005917">
    <property type="entry name" value="Pmev_kinase_bact"/>
</dbReference>
<dbReference type="AlphaFoldDB" id="A0AA43ZRH3"/>
<evidence type="ECO:0000259" key="7">
    <source>
        <dbReference type="Pfam" id="PF00288"/>
    </source>
</evidence>
<feature type="domain" description="GHMP kinase N-terminal" evidence="7">
    <location>
        <begin position="93"/>
        <end position="173"/>
    </location>
</feature>
<dbReference type="PANTHER" id="PTHR31814">
    <property type="match status" value="1"/>
</dbReference>
<keyword evidence="10" id="KW-1185">Reference proteome</keyword>
<organism evidence="9 10">
    <name type="scientific">Atopococcus tabaci</name>
    <dbReference type="NCBI Taxonomy" id="269774"/>
    <lineage>
        <taxon>Bacteria</taxon>
        <taxon>Bacillati</taxon>
        <taxon>Bacillota</taxon>
        <taxon>Bacilli</taxon>
        <taxon>Lactobacillales</taxon>
        <taxon>Carnobacteriaceae</taxon>
        <taxon>Atopococcus</taxon>
    </lineage>
</organism>
<dbReference type="Pfam" id="PF00288">
    <property type="entry name" value="GHMP_kinases_N"/>
    <property type="match status" value="1"/>
</dbReference>
<name>A0AA43ZRH3_9LACT</name>
<dbReference type="InterPro" id="IPR020568">
    <property type="entry name" value="Ribosomal_Su5_D2-typ_SF"/>
</dbReference>
<keyword evidence="5 9" id="KW-0418">Kinase</keyword>
<keyword evidence="6" id="KW-0067">ATP-binding</keyword>
<evidence type="ECO:0000256" key="3">
    <source>
        <dbReference type="ARBA" id="ARBA00022679"/>
    </source>
</evidence>
<proteinExistence type="predicted"/>
<dbReference type="InterPro" id="IPR014721">
    <property type="entry name" value="Ribsml_uS5_D2-typ_fold_subgr"/>
</dbReference>
<dbReference type="Gene3D" id="3.30.230.10">
    <property type="match status" value="1"/>
</dbReference>